<dbReference type="PRINTS" id="PR00111">
    <property type="entry name" value="ABHYDROLASE"/>
</dbReference>
<dbReference type="Proteomes" id="UP000030748">
    <property type="component" value="Unassembled WGS sequence"/>
</dbReference>
<feature type="transmembrane region" description="Helical" evidence="1">
    <location>
        <begin position="6"/>
        <end position="27"/>
    </location>
</feature>
<dbReference type="InterPro" id="IPR000073">
    <property type="entry name" value="AB_hydrolase_1"/>
</dbReference>
<dbReference type="eggNOG" id="KOG1454">
    <property type="taxonomic scope" value="Eukaryota"/>
</dbReference>
<proteinExistence type="predicted"/>
<dbReference type="PANTHER" id="PTHR43139:SF37">
    <property type="entry name" value="ALPHA_BETA-HYDROLASES SUPERFAMILY PROTEIN"/>
    <property type="match status" value="1"/>
</dbReference>
<organism evidence="3 4">
    <name type="scientific">Erythranthe guttata</name>
    <name type="common">Yellow monkey flower</name>
    <name type="synonym">Mimulus guttatus</name>
    <dbReference type="NCBI Taxonomy" id="4155"/>
    <lineage>
        <taxon>Eukaryota</taxon>
        <taxon>Viridiplantae</taxon>
        <taxon>Streptophyta</taxon>
        <taxon>Embryophyta</taxon>
        <taxon>Tracheophyta</taxon>
        <taxon>Spermatophyta</taxon>
        <taxon>Magnoliopsida</taxon>
        <taxon>eudicotyledons</taxon>
        <taxon>Gunneridae</taxon>
        <taxon>Pentapetalae</taxon>
        <taxon>asterids</taxon>
        <taxon>lamiids</taxon>
        <taxon>Lamiales</taxon>
        <taxon>Phrymaceae</taxon>
        <taxon>Erythranthe</taxon>
    </lineage>
</organism>
<accession>A0A022Q0M0</accession>
<gene>
    <name evidence="3" type="ORF">MIMGU_mgv1a009646mg</name>
</gene>
<feature type="domain" description="AB hydrolase-1" evidence="2">
    <location>
        <begin position="84"/>
        <end position="198"/>
    </location>
</feature>
<dbReference type="STRING" id="4155.A0A022Q0M0"/>
<evidence type="ECO:0000259" key="2">
    <source>
        <dbReference type="Pfam" id="PF00561"/>
    </source>
</evidence>
<keyword evidence="1" id="KW-0812">Transmembrane</keyword>
<dbReference type="OrthoDB" id="6431331at2759"/>
<dbReference type="AlphaFoldDB" id="A0A022Q0M0"/>
<dbReference type="OMA" id="QTTVHFW"/>
<dbReference type="PhylomeDB" id="A0A022Q0M0"/>
<dbReference type="SUPFAM" id="SSF53474">
    <property type="entry name" value="alpha/beta-Hydrolases"/>
    <property type="match status" value="1"/>
</dbReference>
<evidence type="ECO:0000313" key="4">
    <source>
        <dbReference type="Proteomes" id="UP000030748"/>
    </source>
</evidence>
<reference evidence="3 4" key="1">
    <citation type="journal article" date="2013" name="Proc. Natl. Acad. Sci. U.S.A.">
        <title>Fine-scale variation in meiotic recombination in Mimulus inferred from population shotgun sequencing.</title>
        <authorList>
            <person name="Hellsten U."/>
            <person name="Wright K.M."/>
            <person name="Jenkins J."/>
            <person name="Shu S."/>
            <person name="Yuan Y."/>
            <person name="Wessler S.R."/>
            <person name="Schmutz J."/>
            <person name="Willis J.H."/>
            <person name="Rokhsar D.S."/>
        </authorList>
    </citation>
    <scope>NUCLEOTIDE SEQUENCE [LARGE SCALE GENOMIC DNA]</scope>
    <source>
        <strain evidence="4">cv. DUN x IM62</strain>
    </source>
</reference>
<keyword evidence="1" id="KW-0472">Membrane</keyword>
<keyword evidence="1" id="KW-1133">Transmembrane helix</keyword>
<keyword evidence="4" id="KW-1185">Reference proteome</keyword>
<sequence>METLRLFLRHLLSVYFSLYGVVSQYLFPQFPKLRRRFPIFVPVVDKFLSFYFTFNCNLVQSTVDLDDQTTMHFWCPSHRKFSKPNLIMLHGYGGNSKWQFVYQVGGLADSFNLYIPDLLFFGKSHTNRSNRTETFQAECVAAGLNRLGVERCSVYAISYGGFVGYRMAEIYPEMVEKVVIVSSGVGCTDDQKWEQLKSVGVGVADLLLPEKPAGLRRLVQLSVHKCGSLKWAPDFTLHEFIHKMCNTNRKEKQEMLEHLLTNKTERNIQSLSQEILLIWGDKDKIFPLSFAHHLQRDLGPRCRLEVIEDSGHAANIDSPESLNALIKGFILPCEV</sequence>
<dbReference type="PANTHER" id="PTHR43139">
    <property type="entry name" value="SI:DKEY-122A22.2"/>
    <property type="match status" value="1"/>
</dbReference>
<evidence type="ECO:0000256" key="1">
    <source>
        <dbReference type="SAM" id="Phobius"/>
    </source>
</evidence>
<dbReference type="Pfam" id="PF00561">
    <property type="entry name" value="Abhydrolase_1"/>
    <property type="match status" value="1"/>
</dbReference>
<dbReference type="EMBL" id="KI632223">
    <property type="protein sequence ID" value="EYU21324.1"/>
    <property type="molecule type" value="Genomic_DNA"/>
</dbReference>
<dbReference type="KEGG" id="egt:105975576"/>
<protein>
    <recommendedName>
        <fullName evidence="2">AB hydrolase-1 domain-containing protein</fullName>
    </recommendedName>
</protein>
<dbReference type="Gene3D" id="3.40.50.1820">
    <property type="entry name" value="alpha/beta hydrolase"/>
    <property type="match status" value="1"/>
</dbReference>
<name>A0A022Q0M0_ERYGU</name>
<dbReference type="GO" id="GO:0016787">
    <property type="term" value="F:hydrolase activity"/>
    <property type="evidence" value="ECO:0007669"/>
    <property type="project" value="UniProtKB-ARBA"/>
</dbReference>
<evidence type="ECO:0000313" key="3">
    <source>
        <dbReference type="EMBL" id="EYU21324.1"/>
    </source>
</evidence>
<dbReference type="InterPro" id="IPR052370">
    <property type="entry name" value="Meta-cleavage_hydrolase"/>
</dbReference>
<dbReference type="InterPro" id="IPR029058">
    <property type="entry name" value="AB_hydrolase_fold"/>
</dbReference>